<feature type="compositionally biased region" description="Polar residues" evidence="8">
    <location>
        <begin position="216"/>
        <end position="236"/>
    </location>
</feature>
<dbReference type="SUPFAM" id="SSF57667">
    <property type="entry name" value="beta-beta-alpha zinc fingers"/>
    <property type="match status" value="1"/>
</dbReference>
<keyword evidence="3" id="KW-0863">Zinc-finger</keyword>
<evidence type="ECO:0000256" key="5">
    <source>
        <dbReference type="ARBA" id="ARBA00023015"/>
    </source>
</evidence>
<feature type="compositionally biased region" description="Basic and acidic residues" evidence="8">
    <location>
        <begin position="442"/>
        <end position="451"/>
    </location>
</feature>
<evidence type="ECO:0000256" key="4">
    <source>
        <dbReference type="ARBA" id="ARBA00022833"/>
    </source>
</evidence>
<dbReference type="PANTHER" id="PTHR46179">
    <property type="entry name" value="ZINC FINGER PROTEIN"/>
    <property type="match status" value="1"/>
</dbReference>
<evidence type="ECO:0000259" key="9">
    <source>
        <dbReference type="SMART" id="SM00355"/>
    </source>
</evidence>
<dbReference type="PANTHER" id="PTHR46179:SF13">
    <property type="entry name" value="C2H2-TYPE DOMAIN-CONTAINING PROTEIN"/>
    <property type="match status" value="1"/>
</dbReference>
<keyword evidence="5" id="KW-0805">Transcription regulation</keyword>
<keyword evidence="2" id="KW-0479">Metal-binding</keyword>
<feature type="compositionally biased region" description="Acidic residues" evidence="8">
    <location>
        <begin position="457"/>
        <end position="476"/>
    </location>
</feature>
<dbReference type="OrthoDB" id="6077919at2759"/>
<dbReference type="Proteomes" id="UP000799778">
    <property type="component" value="Unassembled WGS sequence"/>
</dbReference>
<feature type="region of interest" description="Disordered" evidence="8">
    <location>
        <begin position="79"/>
        <end position="127"/>
    </location>
</feature>
<evidence type="ECO:0000256" key="7">
    <source>
        <dbReference type="ARBA" id="ARBA00023242"/>
    </source>
</evidence>
<gene>
    <name evidence="10" type="ORF">BU24DRAFT_337720</name>
</gene>
<dbReference type="GO" id="GO:0008270">
    <property type="term" value="F:zinc ion binding"/>
    <property type="evidence" value="ECO:0007669"/>
    <property type="project" value="UniProtKB-KW"/>
</dbReference>
<evidence type="ECO:0000256" key="8">
    <source>
        <dbReference type="SAM" id="MobiDB-lite"/>
    </source>
</evidence>
<proteinExistence type="predicted"/>
<keyword evidence="4" id="KW-0862">Zinc</keyword>
<protein>
    <recommendedName>
        <fullName evidence="9">C2H2-type domain-containing protein</fullName>
    </recommendedName>
</protein>
<keyword evidence="6" id="KW-0804">Transcription</keyword>
<feature type="compositionally biased region" description="Low complexity" evidence="8">
    <location>
        <begin position="102"/>
        <end position="120"/>
    </location>
</feature>
<organism evidence="10 11">
    <name type="scientific">Aaosphaeria arxii CBS 175.79</name>
    <dbReference type="NCBI Taxonomy" id="1450172"/>
    <lineage>
        <taxon>Eukaryota</taxon>
        <taxon>Fungi</taxon>
        <taxon>Dikarya</taxon>
        <taxon>Ascomycota</taxon>
        <taxon>Pezizomycotina</taxon>
        <taxon>Dothideomycetes</taxon>
        <taxon>Pleosporomycetidae</taxon>
        <taxon>Pleosporales</taxon>
        <taxon>Pleosporales incertae sedis</taxon>
        <taxon>Aaosphaeria</taxon>
    </lineage>
</organism>
<evidence type="ECO:0000256" key="2">
    <source>
        <dbReference type="ARBA" id="ARBA00022723"/>
    </source>
</evidence>
<dbReference type="GO" id="GO:0006357">
    <property type="term" value="P:regulation of transcription by RNA polymerase II"/>
    <property type="evidence" value="ECO:0007669"/>
    <property type="project" value="TreeGrafter"/>
</dbReference>
<dbReference type="GO" id="GO:0005634">
    <property type="term" value="C:nucleus"/>
    <property type="evidence" value="ECO:0007669"/>
    <property type="project" value="UniProtKB-SubCell"/>
</dbReference>
<dbReference type="SMART" id="SM00355">
    <property type="entry name" value="ZnF_C2H2"/>
    <property type="match status" value="4"/>
</dbReference>
<evidence type="ECO:0000256" key="3">
    <source>
        <dbReference type="ARBA" id="ARBA00022771"/>
    </source>
</evidence>
<dbReference type="EMBL" id="ML978066">
    <property type="protein sequence ID" value="KAF2022122.1"/>
    <property type="molecule type" value="Genomic_DNA"/>
</dbReference>
<name>A0A6A5Y943_9PLEO</name>
<feature type="region of interest" description="Disordered" evidence="8">
    <location>
        <begin position="442"/>
        <end position="497"/>
    </location>
</feature>
<dbReference type="InterPro" id="IPR013087">
    <property type="entry name" value="Znf_C2H2_type"/>
</dbReference>
<feature type="domain" description="C2H2-type" evidence="9">
    <location>
        <begin position="329"/>
        <end position="359"/>
    </location>
</feature>
<feature type="domain" description="C2H2-type" evidence="9">
    <location>
        <begin position="297"/>
        <end position="324"/>
    </location>
</feature>
<feature type="domain" description="C2H2-type" evidence="9">
    <location>
        <begin position="270"/>
        <end position="291"/>
    </location>
</feature>
<dbReference type="GeneID" id="54280497"/>
<evidence type="ECO:0000256" key="1">
    <source>
        <dbReference type="ARBA" id="ARBA00004123"/>
    </source>
</evidence>
<keyword evidence="7" id="KW-0539">Nucleus</keyword>
<feature type="region of interest" description="Disordered" evidence="8">
    <location>
        <begin position="185"/>
        <end position="265"/>
    </location>
</feature>
<dbReference type="InterPro" id="IPR051061">
    <property type="entry name" value="Zinc_finger_trans_reg"/>
</dbReference>
<accession>A0A6A5Y943</accession>
<keyword evidence="11" id="KW-1185">Reference proteome</keyword>
<dbReference type="RefSeq" id="XP_033390461.1">
    <property type="nucleotide sequence ID" value="XM_033523100.1"/>
</dbReference>
<comment type="subcellular location">
    <subcellularLocation>
        <location evidence="1">Nucleus</location>
    </subcellularLocation>
</comment>
<feature type="domain" description="C2H2-type" evidence="9">
    <location>
        <begin position="387"/>
        <end position="407"/>
    </location>
</feature>
<sequence>MVDFYPHSMSHDFQLYSNNQEQQLDFVPSSQPYLATSYELDPTFTAASYASVPMPAYSEAPRQDLVFHYDGIAQGVKPAFQYSPHDSPNSVSHTFEQPPILSASSESGASVSSSTMGSPSLNPQFNEPWNPMNSGLGLPIVHNSSGFEYDGIVVADKGAADPNLIQPFAMQFPQSPYQELRATPSPYFPVLEHPPSPAPSHTSTRSQRPGSRQFKKGSQSPYLHTQQYAPYPTFNTQRRRSDASLHSHHSATSRKSGSSFELDDETKEKGLCPLPECGRVFKDLKAHMLTHQTERPEKCPITTCEYHVKGFARKYDKNRHTLTHYKGTMVCGFCPGSGSAAEKSFNRADVFKRHLTSVHGVEQNPPNSRKKSPTGRKAFAGQHNLAGTCSTCSITFANAQEFYEHLDDCVLRVVQQADPCEAINQRHLTMVAEDKDVTETLDRNGLSKEVEYAVPSFDDDDEEDEDDEVDVDDQNDDTYGARRSRSGKGSIKTSKGD</sequence>
<evidence type="ECO:0000313" key="10">
    <source>
        <dbReference type="EMBL" id="KAF2022122.1"/>
    </source>
</evidence>
<dbReference type="Gene3D" id="3.30.160.60">
    <property type="entry name" value="Classic Zinc Finger"/>
    <property type="match status" value="1"/>
</dbReference>
<evidence type="ECO:0000256" key="6">
    <source>
        <dbReference type="ARBA" id="ARBA00023163"/>
    </source>
</evidence>
<evidence type="ECO:0000313" key="11">
    <source>
        <dbReference type="Proteomes" id="UP000799778"/>
    </source>
</evidence>
<reference evidence="10" key="1">
    <citation type="journal article" date="2020" name="Stud. Mycol.">
        <title>101 Dothideomycetes genomes: a test case for predicting lifestyles and emergence of pathogens.</title>
        <authorList>
            <person name="Haridas S."/>
            <person name="Albert R."/>
            <person name="Binder M."/>
            <person name="Bloem J."/>
            <person name="Labutti K."/>
            <person name="Salamov A."/>
            <person name="Andreopoulos B."/>
            <person name="Baker S."/>
            <person name="Barry K."/>
            <person name="Bills G."/>
            <person name="Bluhm B."/>
            <person name="Cannon C."/>
            <person name="Castanera R."/>
            <person name="Culley D."/>
            <person name="Daum C."/>
            <person name="Ezra D."/>
            <person name="Gonzalez J."/>
            <person name="Henrissat B."/>
            <person name="Kuo A."/>
            <person name="Liang C."/>
            <person name="Lipzen A."/>
            <person name="Lutzoni F."/>
            <person name="Magnuson J."/>
            <person name="Mondo S."/>
            <person name="Nolan M."/>
            <person name="Ohm R."/>
            <person name="Pangilinan J."/>
            <person name="Park H.-J."/>
            <person name="Ramirez L."/>
            <person name="Alfaro M."/>
            <person name="Sun H."/>
            <person name="Tritt A."/>
            <person name="Yoshinaga Y."/>
            <person name="Zwiers L.-H."/>
            <person name="Turgeon B."/>
            <person name="Goodwin S."/>
            <person name="Spatafora J."/>
            <person name="Crous P."/>
            <person name="Grigoriev I."/>
        </authorList>
    </citation>
    <scope>NUCLEOTIDE SEQUENCE</scope>
    <source>
        <strain evidence="10">CBS 175.79</strain>
    </source>
</reference>
<dbReference type="InterPro" id="IPR036236">
    <property type="entry name" value="Znf_C2H2_sf"/>
</dbReference>
<feature type="compositionally biased region" description="Polar residues" evidence="8">
    <location>
        <begin position="84"/>
        <end position="95"/>
    </location>
</feature>
<dbReference type="AlphaFoldDB" id="A0A6A5Y943"/>